<reference evidence="2" key="1">
    <citation type="submission" date="2010-05" db="EMBL/GenBank/DDBJ databases">
        <authorList>
            <person name="Genoscope - CEA"/>
        </authorList>
    </citation>
    <scope>NUCLEOTIDE SEQUENCE</scope>
</reference>
<organism evidence="2">
    <name type="scientific">uncultured Sphingobacteriia bacterium</name>
    <dbReference type="NCBI Taxonomy" id="246143"/>
    <lineage>
        <taxon>Bacteria</taxon>
        <taxon>Pseudomonadati</taxon>
        <taxon>Bacteroidota</taxon>
        <taxon>Sphingobacteriia</taxon>
        <taxon>environmental samples</taxon>
    </lineage>
</organism>
<dbReference type="AlphaFoldDB" id="F4MM19"/>
<keyword evidence="1" id="KW-0812">Transmembrane</keyword>
<proteinExistence type="predicted"/>
<feature type="transmembrane region" description="Helical" evidence="1">
    <location>
        <begin position="21"/>
        <end position="42"/>
    </location>
</feature>
<keyword evidence="1" id="KW-1133">Transmembrane helix</keyword>
<accession>F4MM19</accession>
<sequence length="45" mass="5114">MFRILVCKWIVCRVGCFVQKIDSMTMGVAAVIPVIIEVNYLVLEL</sequence>
<name>F4MM19_9BACT</name>
<evidence type="ECO:0000313" key="2">
    <source>
        <dbReference type="EMBL" id="CBL87160.1"/>
    </source>
</evidence>
<protein>
    <submittedName>
        <fullName evidence="2">Uncharacterized protein</fullName>
    </submittedName>
</protein>
<gene>
    <name evidence="2" type="ORF">S3_858_0011</name>
</gene>
<keyword evidence="1" id="KW-0472">Membrane</keyword>
<reference evidence="2" key="2">
    <citation type="journal article" date="2012" name="Environ. Microbiol.">
        <title>Genomic content of uncultured Bacteroidetes from contrasting oceanic provinces in the North Atlantic Ocean.</title>
        <authorList>
            <person name="Gomez-Pereira P.R."/>
            <person name="Schuler M."/>
            <person name="Fuchs B.M."/>
            <person name="Bennke C."/>
            <person name="Teeling H."/>
            <person name="Waldmann J."/>
            <person name="Richter M."/>
            <person name="Barbe V."/>
            <person name="Bataille E."/>
            <person name="Glockner F.O."/>
            <person name="Amann R."/>
        </authorList>
    </citation>
    <scope>NUCLEOTIDE SEQUENCE</scope>
</reference>
<evidence type="ECO:0000256" key="1">
    <source>
        <dbReference type="SAM" id="Phobius"/>
    </source>
</evidence>
<dbReference type="EMBL" id="FQ032810">
    <property type="protein sequence ID" value="CBL87160.1"/>
    <property type="molecule type" value="Genomic_DNA"/>
</dbReference>